<keyword evidence="3" id="KW-1185">Reference proteome</keyword>
<dbReference type="Proteomes" id="UP001221898">
    <property type="component" value="Unassembled WGS sequence"/>
</dbReference>
<evidence type="ECO:0000256" key="1">
    <source>
        <dbReference type="SAM" id="MobiDB-lite"/>
    </source>
</evidence>
<organism evidence="2 3">
    <name type="scientific">Aldrovandia affinis</name>
    <dbReference type="NCBI Taxonomy" id="143900"/>
    <lineage>
        <taxon>Eukaryota</taxon>
        <taxon>Metazoa</taxon>
        <taxon>Chordata</taxon>
        <taxon>Craniata</taxon>
        <taxon>Vertebrata</taxon>
        <taxon>Euteleostomi</taxon>
        <taxon>Actinopterygii</taxon>
        <taxon>Neopterygii</taxon>
        <taxon>Teleostei</taxon>
        <taxon>Notacanthiformes</taxon>
        <taxon>Halosauridae</taxon>
        <taxon>Aldrovandia</taxon>
    </lineage>
</organism>
<name>A0AAD7T2T6_9TELE</name>
<comment type="caution">
    <text evidence="2">The sequence shown here is derived from an EMBL/GenBank/DDBJ whole genome shotgun (WGS) entry which is preliminary data.</text>
</comment>
<reference evidence="2" key="1">
    <citation type="journal article" date="2023" name="Science">
        <title>Genome structures resolve the early diversification of teleost fishes.</title>
        <authorList>
            <person name="Parey E."/>
            <person name="Louis A."/>
            <person name="Montfort J."/>
            <person name="Bouchez O."/>
            <person name="Roques C."/>
            <person name="Iampietro C."/>
            <person name="Lluch J."/>
            <person name="Castinel A."/>
            <person name="Donnadieu C."/>
            <person name="Desvignes T."/>
            <person name="Floi Bucao C."/>
            <person name="Jouanno E."/>
            <person name="Wen M."/>
            <person name="Mejri S."/>
            <person name="Dirks R."/>
            <person name="Jansen H."/>
            <person name="Henkel C."/>
            <person name="Chen W.J."/>
            <person name="Zahm M."/>
            <person name="Cabau C."/>
            <person name="Klopp C."/>
            <person name="Thompson A.W."/>
            <person name="Robinson-Rechavi M."/>
            <person name="Braasch I."/>
            <person name="Lecointre G."/>
            <person name="Bobe J."/>
            <person name="Postlethwait J.H."/>
            <person name="Berthelot C."/>
            <person name="Roest Crollius H."/>
            <person name="Guiguen Y."/>
        </authorList>
    </citation>
    <scope>NUCLEOTIDE SEQUENCE</scope>
    <source>
        <strain evidence="2">NC1722</strain>
    </source>
</reference>
<evidence type="ECO:0000313" key="3">
    <source>
        <dbReference type="Proteomes" id="UP001221898"/>
    </source>
</evidence>
<feature type="compositionally biased region" description="Low complexity" evidence="1">
    <location>
        <begin position="26"/>
        <end position="42"/>
    </location>
</feature>
<gene>
    <name evidence="2" type="ORF">AAFF_G00093530</name>
</gene>
<proteinExistence type="predicted"/>
<protein>
    <submittedName>
        <fullName evidence="2">Uncharacterized protein</fullName>
    </submittedName>
</protein>
<accession>A0AAD7T2T6</accession>
<feature type="region of interest" description="Disordered" evidence="1">
    <location>
        <begin position="1"/>
        <end position="64"/>
    </location>
</feature>
<evidence type="ECO:0000313" key="2">
    <source>
        <dbReference type="EMBL" id="KAJ8413357.1"/>
    </source>
</evidence>
<dbReference type="EMBL" id="JAINUG010000016">
    <property type="protein sequence ID" value="KAJ8413357.1"/>
    <property type="molecule type" value="Genomic_DNA"/>
</dbReference>
<dbReference type="AlphaFoldDB" id="A0AAD7T2T6"/>
<sequence>MHCVLGRARKARDSRTVIPSGRESTLPLMRGLAARGRARGPTGPDPSRQGPSGRPICRGEPGSRAAARVATEIKVLRTAAVLEEREEVCFSPPR</sequence>